<dbReference type="PANTHER" id="PTHR23199">
    <property type="entry name" value="NEUROTROPHIN 1-RELATED"/>
    <property type="match status" value="1"/>
</dbReference>
<comment type="caution">
    <text evidence="5">The sequence shown here is derived from an EMBL/GenBank/DDBJ whole genome shotgun (WGS) entry which is preliminary data.</text>
</comment>
<dbReference type="FunFam" id="2.10.90.10:FF:000056">
    <property type="entry name" value="Protein spaetzle"/>
    <property type="match status" value="1"/>
</dbReference>
<keyword evidence="1" id="KW-0732">Signal</keyword>
<organism evidence="5 6">
    <name type="scientific">Pseudolycoriella hygida</name>
    <dbReference type="NCBI Taxonomy" id="35572"/>
    <lineage>
        <taxon>Eukaryota</taxon>
        <taxon>Metazoa</taxon>
        <taxon>Ecdysozoa</taxon>
        <taxon>Arthropoda</taxon>
        <taxon>Hexapoda</taxon>
        <taxon>Insecta</taxon>
        <taxon>Pterygota</taxon>
        <taxon>Neoptera</taxon>
        <taxon>Endopterygota</taxon>
        <taxon>Diptera</taxon>
        <taxon>Nematocera</taxon>
        <taxon>Sciaroidea</taxon>
        <taxon>Sciaridae</taxon>
        <taxon>Pseudolycoriella</taxon>
    </lineage>
</organism>
<evidence type="ECO:0000313" key="5">
    <source>
        <dbReference type="EMBL" id="KAJ6623778.1"/>
    </source>
</evidence>
<dbReference type="GO" id="GO:0045087">
    <property type="term" value="P:innate immune response"/>
    <property type="evidence" value="ECO:0007669"/>
    <property type="project" value="TreeGrafter"/>
</dbReference>
<dbReference type="GO" id="GO:0005121">
    <property type="term" value="F:Toll binding"/>
    <property type="evidence" value="ECO:0007669"/>
    <property type="project" value="TreeGrafter"/>
</dbReference>
<evidence type="ECO:0000313" key="6">
    <source>
        <dbReference type="Proteomes" id="UP001151699"/>
    </source>
</evidence>
<feature type="domain" description="Spaetzle" evidence="4">
    <location>
        <begin position="127"/>
        <end position="218"/>
    </location>
</feature>
<sequence length="224" mass="26222">MNYFVVARKEFNRKMKMFCSAVVMSVLLLNGVQPLPYKIKSRPHITTKVRFVYDEHISDRRLSFVPEKETIRCAKGSTFCEQVADYPASEVDVILKKDSHRYEELFGEELTPIVIANRFGEEEEEEQICASSTRLIFPRMGLNIDNTWRYIVNQKNYKQGIRIDECMHKGECNMMNHLPFGYKSKCKQKYVYRQLVAIDDNGKTTKELFQLPSCCQCVLVRNSF</sequence>
<dbReference type="Gene3D" id="2.10.90.10">
    <property type="entry name" value="Cystine-knot cytokines"/>
    <property type="match status" value="1"/>
</dbReference>
<dbReference type="SUPFAM" id="SSF57501">
    <property type="entry name" value="Cystine-knot cytokines"/>
    <property type="match status" value="1"/>
</dbReference>
<evidence type="ECO:0000256" key="2">
    <source>
        <dbReference type="ARBA" id="ARBA00023157"/>
    </source>
</evidence>
<name>A0A9Q0MJW9_9DIPT</name>
<dbReference type="PANTHER" id="PTHR23199:SF12">
    <property type="entry name" value="NEUROTROPHIN 1-RELATED"/>
    <property type="match status" value="1"/>
</dbReference>
<proteinExistence type="predicted"/>
<dbReference type="Proteomes" id="UP001151699">
    <property type="component" value="Unassembled WGS sequence"/>
</dbReference>
<gene>
    <name evidence="5" type="primary">spz_2</name>
    <name evidence="5" type="ORF">Bhyg_16517</name>
</gene>
<dbReference type="OrthoDB" id="6359065at2759"/>
<protein>
    <submittedName>
        <fullName evidence="5">Protein spaetzle</fullName>
    </submittedName>
</protein>
<dbReference type="InterPro" id="IPR032104">
    <property type="entry name" value="Spaetzle"/>
</dbReference>
<dbReference type="GO" id="GO:0005615">
    <property type="term" value="C:extracellular space"/>
    <property type="evidence" value="ECO:0007669"/>
    <property type="project" value="UniProtKB-ARBA"/>
</dbReference>
<dbReference type="Pfam" id="PF16077">
    <property type="entry name" value="Spaetzle"/>
    <property type="match status" value="1"/>
</dbReference>
<dbReference type="GO" id="GO:0021556">
    <property type="term" value="P:central nervous system formation"/>
    <property type="evidence" value="ECO:0007669"/>
    <property type="project" value="TreeGrafter"/>
</dbReference>
<dbReference type="AlphaFoldDB" id="A0A9Q0MJW9"/>
<evidence type="ECO:0000256" key="3">
    <source>
        <dbReference type="ARBA" id="ARBA00023180"/>
    </source>
</evidence>
<dbReference type="InterPro" id="IPR029034">
    <property type="entry name" value="Cystine-knot_cytokine"/>
</dbReference>
<evidence type="ECO:0000259" key="4">
    <source>
        <dbReference type="Pfam" id="PF16077"/>
    </source>
</evidence>
<reference evidence="5" key="1">
    <citation type="submission" date="2022-07" db="EMBL/GenBank/DDBJ databases">
        <authorList>
            <person name="Trinca V."/>
            <person name="Uliana J.V.C."/>
            <person name="Torres T.T."/>
            <person name="Ward R.J."/>
            <person name="Monesi N."/>
        </authorList>
    </citation>
    <scope>NUCLEOTIDE SEQUENCE</scope>
    <source>
        <strain evidence="5">HSMRA1968</strain>
        <tissue evidence="5">Whole embryos</tissue>
    </source>
</reference>
<keyword evidence="2" id="KW-1015">Disulfide bond</keyword>
<accession>A0A9Q0MJW9</accession>
<keyword evidence="6" id="KW-1185">Reference proteome</keyword>
<dbReference type="EMBL" id="WJQU01003570">
    <property type="protein sequence ID" value="KAJ6623778.1"/>
    <property type="molecule type" value="Genomic_DNA"/>
</dbReference>
<dbReference type="GO" id="GO:0008083">
    <property type="term" value="F:growth factor activity"/>
    <property type="evidence" value="ECO:0007669"/>
    <property type="project" value="TreeGrafter"/>
</dbReference>
<keyword evidence="3" id="KW-0325">Glycoprotein</keyword>
<dbReference type="InterPro" id="IPR052444">
    <property type="entry name" value="Spz/Toll_ligand-like"/>
</dbReference>
<evidence type="ECO:0000256" key="1">
    <source>
        <dbReference type="ARBA" id="ARBA00022729"/>
    </source>
</evidence>